<feature type="domain" description="GST N-terminal" evidence="6">
    <location>
        <begin position="10"/>
        <end position="97"/>
    </location>
</feature>
<evidence type="ECO:0000256" key="4">
    <source>
        <dbReference type="ARBA" id="ARBA00022679"/>
    </source>
</evidence>
<evidence type="ECO:0000313" key="8">
    <source>
        <dbReference type="EnsemblMetazoa" id="Aqu2.1.30915_001"/>
    </source>
</evidence>
<dbReference type="InterPro" id="IPR003081">
    <property type="entry name" value="GST_mu"/>
</dbReference>
<dbReference type="InterPro" id="IPR004046">
    <property type="entry name" value="GST_C"/>
</dbReference>
<name>A0A1X7USE6_AMPQE</name>
<dbReference type="Pfam" id="PF02798">
    <property type="entry name" value="GST_N"/>
    <property type="match status" value="1"/>
</dbReference>
<evidence type="ECO:0000256" key="3">
    <source>
        <dbReference type="ARBA" id="ARBA00012452"/>
    </source>
</evidence>
<dbReference type="PRINTS" id="PR01267">
    <property type="entry name" value="GSTRNSFRASEM"/>
</dbReference>
<dbReference type="SUPFAM" id="SSF47616">
    <property type="entry name" value="GST C-terminal domain-like"/>
    <property type="match status" value="1"/>
</dbReference>
<evidence type="ECO:0000259" key="7">
    <source>
        <dbReference type="PROSITE" id="PS50405"/>
    </source>
</evidence>
<dbReference type="Gene3D" id="1.20.1050.10">
    <property type="match status" value="1"/>
</dbReference>
<dbReference type="InterPro" id="IPR004045">
    <property type="entry name" value="Glutathione_S-Trfase_N"/>
</dbReference>
<accession>A0A1X7USE6</accession>
<dbReference type="CDD" id="cd03075">
    <property type="entry name" value="GST_N_Mu"/>
    <property type="match status" value="1"/>
</dbReference>
<dbReference type="EnsemblMetazoa" id="XM_003386817.3">
    <property type="protein sequence ID" value="XP_003386865.1"/>
    <property type="gene ID" value="LOC100633766"/>
</dbReference>
<dbReference type="PANTHER" id="PTHR11571:SF222">
    <property type="entry name" value="GLUTATHIONE TRANSFERASE"/>
    <property type="match status" value="1"/>
</dbReference>
<sequence>MAEPQQKKSKSLQIGYWSIRGLAQPIRLLLKYAGIEFENVTYTQAEAPSFSREGWLSVKHTLGLPFPNLPYLIDGDVKITQTNAILTYLGRKANLYGKTEADMATVDMLLNVAMDFRNGFVRLCYSSQMESMKEEYLKTVRAKLEEMSKYLGDKPWFAGNEITFPDFHFYEMFDQHKEFHPQLFDGLDNLKAYMDRFEALPAIKSYMDSPEFIRWPINNPIAQWRGNKKL</sequence>
<dbReference type="InterPro" id="IPR036282">
    <property type="entry name" value="Glutathione-S-Trfase_C_sf"/>
</dbReference>
<dbReference type="eggNOG" id="KOG1695">
    <property type="taxonomic scope" value="Eukaryota"/>
</dbReference>
<comment type="catalytic activity">
    <reaction evidence="5">
        <text>RX + glutathione = an S-substituted glutathione + a halide anion + H(+)</text>
        <dbReference type="Rhea" id="RHEA:16437"/>
        <dbReference type="ChEBI" id="CHEBI:15378"/>
        <dbReference type="ChEBI" id="CHEBI:16042"/>
        <dbReference type="ChEBI" id="CHEBI:17792"/>
        <dbReference type="ChEBI" id="CHEBI:57925"/>
        <dbReference type="ChEBI" id="CHEBI:90779"/>
        <dbReference type="EC" id="2.5.1.18"/>
    </reaction>
</comment>
<comment type="similarity">
    <text evidence="2">Belongs to the GST superfamily. Mu family.</text>
</comment>
<proteinExistence type="inferred from homology"/>
<dbReference type="Proteomes" id="UP000007879">
    <property type="component" value="Unassembled WGS sequence"/>
</dbReference>
<dbReference type="InterPro" id="IPR050213">
    <property type="entry name" value="GST_superfamily"/>
</dbReference>
<reference evidence="8" key="2">
    <citation type="submission" date="2017-05" db="UniProtKB">
        <authorList>
            <consortium name="EnsemblMetazoa"/>
        </authorList>
    </citation>
    <scope>IDENTIFICATION</scope>
</reference>
<dbReference type="GO" id="GO:0004364">
    <property type="term" value="F:glutathione transferase activity"/>
    <property type="evidence" value="ECO:0007669"/>
    <property type="project" value="UniProtKB-EC"/>
</dbReference>
<dbReference type="FunFam" id="1.20.1050.10:FF:000003">
    <property type="entry name" value="Glutathione S-transferase 2"/>
    <property type="match status" value="1"/>
</dbReference>
<dbReference type="STRING" id="400682.A0A1X7USE6"/>
<dbReference type="Pfam" id="PF14497">
    <property type="entry name" value="GST_C_3"/>
    <property type="match status" value="1"/>
</dbReference>
<dbReference type="FunCoup" id="A0A1X7USE6">
    <property type="interactions" value="50"/>
</dbReference>
<dbReference type="SFLD" id="SFLDG01205">
    <property type="entry name" value="AMPS.1"/>
    <property type="match status" value="1"/>
</dbReference>
<feature type="domain" description="GST C-terminal" evidence="7">
    <location>
        <begin position="99"/>
        <end position="217"/>
    </location>
</feature>
<dbReference type="Gene3D" id="3.40.30.10">
    <property type="entry name" value="Glutaredoxin"/>
    <property type="match status" value="1"/>
</dbReference>
<evidence type="ECO:0000256" key="2">
    <source>
        <dbReference type="ARBA" id="ARBA00005861"/>
    </source>
</evidence>
<dbReference type="SFLD" id="SFLDS00019">
    <property type="entry name" value="Glutathione_Transferase_(cytos"/>
    <property type="match status" value="1"/>
</dbReference>
<evidence type="ECO:0000313" key="9">
    <source>
        <dbReference type="Proteomes" id="UP000007879"/>
    </source>
</evidence>
<dbReference type="SFLD" id="SFLDG00363">
    <property type="entry name" value="AMPS_(cytGST):_Alpha-__Mu-__Pi"/>
    <property type="match status" value="1"/>
</dbReference>
<dbReference type="EC" id="2.5.1.18" evidence="3"/>
<comment type="function">
    <text evidence="1">Conjugation of reduced glutathione to a wide number of exogenous and endogenous hydrophobic electrophiles.</text>
</comment>
<dbReference type="InterPro" id="IPR036249">
    <property type="entry name" value="Thioredoxin-like_sf"/>
</dbReference>
<organism evidence="8">
    <name type="scientific">Amphimedon queenslandica</name>
    <name type="common">Sponge</name>
    <dbReference type="NCBI Taxonomy" id="400682"/>
    <lineage>
        <taxon>Eukaryota</taxon>
        <taxon>Metazoa</taxon>
        <taxon>Porifera</taxon>
        <taxon>Demospongiae</taxon>
        <taxon>Heteroscleromorpha</taxon>
        <taxon>Haplosclerida</taxon>
        <taxon>Niphatidae</taxon>
        <taxon>Amphimedon</taxon>
    </lineage>
</organism>
<dbReference type="AlphaFoldDB" id="A0A1X7USE6"/>
<dbReference type="InterPro" id="IPR010987">
    <property type="entry name" value="Glutathione-S-Trfase_C-like"/>
</dbReference>
<dbReference type="EnsemblMetazoa" id="Aqu2.1.30915_001">
    <property type="protein sequence ID" value="Aqu2.1.30915_001"/>
    <property type="gene ID" value="Aqu2.1.30915"/>
</dbReference>
<dbReference type="InterPro" id="IPR040079">
    <property type="entry name" value="Glutathione_S-Trfase"/>
</dbReference>
<evidence type="ECO:0000256" key="1">
    <source>
        <dbReference type="ARBA" id="ARBA00003701"/>
    </source>
</evidence>
<dbReference type="OMA" id="NEAMDFR"/>
<evidence type="ECO:0000259" key="6">
    <source>
        <dbReference type="PROSITE" id="PS50404"/>
    </source>
</evidence>
<dbReference type="PROSITE" id="PS50404">
    <property type="entry name" value="GST_NTER"/>
    <property type="match status" value="1"/>
</dbReference>
<keyword evidence="4" id="KW-0808">Transferase</keyword>
<reference evidence="9" key="1">
    <citation type="journal article" date="2010" name="Nature">
        <title>The Amphimedon queenslandica genome and the evolution of animal complexity.</title>
        <authorList>
            <person name="Srivastava M."/>
            <person name="Simakov O."/>
            <person name="Chapman J."/>
            <person name="Fahey B."/>
            <person name="Gauthier M.E."/>
            <person name="Mitros T."/>
            <person name="Richards G.S."/>
            <person name="Conaco C."/>
            <person name="Dacre M."/>
            <person name="Hellsten U."/>
            <person name="Larroux C."/>
            <person name="Putnam N.H."/>
            <person name="Stanke M."/>
            <person name="Adamska M."/>
            <person name="Darling A."/>
            <person name="Degnan S.M."/>
            <person name="Oakley T.H."/>
            <person name="Plachetzki D.C."/>
            <person name="Zhai Y."/>
            <person name="Adamski M."/>
            <person name="Calcino A."/>
            <person name="Cummins S.F."/>
            <person name="Goodstein D.M."/>
            <person name="Harris C."/>
            <person name="Jackson D.J."/>
            <person name="Leys S.P."/>
            <person name="Shu S."/>
            <person name="Woodcroft B.J."/>
            <person name="Vervoort M."/>
            <person name="Kosik K.S."/>
            <person name="Manning G."/>
            <person name="Degnan B.M."/>
            <person name="Rokhsar D.S."/>
        </authorList>
    </citation>
    <scope>NUCLEOTIDE SEQUENCE [LARGE SCALE GENOMIC DNA]</scope>
</reference>
<dbReference type="GO" id="GO:0006749">
    <property type="term" value="P:glutathione metabolic process"/>
    <property type="evidence" value="ECO:0007669"/>
    <property type="project" value="TreeGrafter"/>
</dbReference>
<gene>
    <name evidence="8" type="primary">100633766</name>
</gene>
<dbReference type="InParanoid" id="A0A1X7USE6"/>
<dbReference type="SUPFAM" id="SSF52833">
    <property type="entry name" value="Thioredoxin-like"/>
    <property type="match status" value="1"/>
</dbReference>
<dbReference type="PROSITE" id="PS50405">
    <property type="entry name" value="GST_CTER"/>
    <property type="match status" value="1"/>
</dbReference>
<protein>
    <recommendedName>
        <fullName evidence="3">glutathione transferase</fullName>
        <ecNumber evidence="3">2.5.1.18</ecNumber>
    </recommendedName>
</protein>
<dbReference type="PANTHER" id="PTHR11571">
    <property type="entry name" value="GLUTATHIONE S-TRANSFERASE"/>
    <property type="match status" value="1"/>
</dbReference>
<keyword evidence="9" id="KW-1185">Reference proteome</keyword>
<dbReference type="OrthoDB" id="4951845at2759"/>
<dbReference type="KEGG" id="aqu:100633766"/>
<evidence type="ECO:0000256" key="5">
    <source>
        <dbReference type="ARBA" id="ARBA00047960"/>
    </source>
</evidence>